<dbReference type="InterPro" id="IPR016084">
    <property type="entry name" value="Haem_Oase-like_multi-hlx"/>
</dbReference>
<organism evidence="4 5">
    <name type="scientific">Streptomyces umbrinus</name>
    <dbReference type="NCBI Taxonomy" id="67370"/>
    <lineage>
        <taxon>Bacteria</taxon>
        <taxon>Bacillati</taxon>
        <taxon>Actinomycetota</taxon>
        <taxon>Actinomycetes</taxon>
        <taxon>Kitasatosporales</taxon>
        <taxon>Streptomycetaceae</taxon>
        <taxon>Streptomyces</taxon>
        <taxon>Streptomyces phaeochromogenes group</taxon>
    </lineage>
</organism>
<dbReference type="InterPro" id="IPR039068">
    <property type="entry name" value="PqqC-like"/>
</dbReference>
<comment type="caution">
    <text evidence="4">The sequence shown here is derived from an EMBL/GenBank/DDBJ whole genome shotgun (WGS) entry which is preliminary data.</text>
</comment>
<reference evidence="4 5" key="1">
    <citation type="submission" date="2023-07" db="EMBL/GenBank/DDBJ databases">
        <title>Comparative genomics of wheat-associated soil bacteria to identify genetic determinants of phenazine resistance.</title>
        <authorList>
            <person name="Mouncey N."/>
        </authorList>
    </citation>
    <scope>NUCLEOTIDE SEQUENCE [LARGE SCALE GENOMIC DNA]</scope>
    <source>
        <strain evidence="4 5">V2I4</strain>
    </source>
</reference>
<protein>
    <submittedName>
        <fullName evidence="4">Coenzyme PQQ biosynthesis protein C</fullName>
    </submittedName>
</protein>
<evidence type="ECO:0000313" key="5">
    <source>
        <dbReference type="Proteomes" id="UP001230328"/>
    </source>
</evidence>
<comment type="pathway">
    <text evidence="1">Cofactor biosynthesis; thiamine diphosphate biosynthesis.</text>
</comment>
<evidence type="ECO:0000313" key="4">
    <source>
        <dbReference type="EMBL" id="MDQ1033037.1"/>
    </source>
</evidence>
<dbReference type="EMBL" id="JAUSZI010000002">
    <property type="protein sequence ID" value="MDQ1033037.1"/>
    <property type="molecule type" value="Genomic_DNA"/>
</dbReference>
<dbReference type="PANTHER" id="PTHR40279">
    <property type="entry name" value="PQQC-LIKE PROTEIN"/>
    <property type="match status" value="1"/>
</dbReference>
<evidence type="ECO:0000256" key="1">
    <source>
        <dbReference type="ARBA" id="ARBA00004948"/>
    </source>
</evidence>
<gene>
    <name evidence="4" type="ORF">QF035_010619</name>
</gene>
<dbReference type="Pfam" id="PF03070">
    <property type="entry name" value="TENA_THI-4"/>
    <property type="match status" value="1"/>
</dbReference>
<keyword evidence="5" id="KW-1185">Reference proteome</keyword>
<name>A0ABU0TBV6_9ACTN</name>
<dbReference type="SUPFAM" id="SSF48613">
    <property type="entry name" value="Heme oxygenase-like"/>
    <property type="match status" value="1"/>
</dbReference>
<evidence type="ECO:0000256" key="2">
    <source>
        <dbReference type="ARBA" id="ARBA00023002"/>
    </source>
</evidence>
<dbReference type="InterPro" id="IPR004305">
    <property type="entry name" value="Thiaminase-2/PQQC"/>
</dbReference>
<proteinExistence type="predicted"/>
<keyword evidence="2" id="KW-0560">Oxidoreductase</keyword>
<sequence length="126" mass="13723">MPATSVRDDGAAALWRTPEFTERLRAVAASLTELSAPGLMRTRIAAFPHHYPWIAADGLAYFRTRIGQGGRDSEEALALVQTWARTREQQERAAAVLAFKCDVLWALLDAVERGAPDDGAVAEDAT</sequence>
<evidence type="ECO:0000259" key="3">
    <source>
        <dbReference type="Pfam" id="PF03070"/>
    </source>
</evidence>
<dbReference type="Proteomes" id="UP001230328">
    <property type="component" value="Unassembled WGS sequence"/>
</dbReference>
<feature type="domain" description="Thiaminase-2/PQQC" evidence="3">
    <location>
        <begin position="24"/>
        <end position="109"/>
    </location>
</feature>
<dbReference type="RefSeq" id="WP_373466896.1">
    <property type="nucleotide sequence ID" value="NZ_JAUSZI010000002.1"/>
</dbReference>
<accession>A0ABU0TBV6</accession>
<dbReference type="Gene3D" id="1.20.910.10">
    <property type="entry name" value="Heme oxygenase-like"/>
    <property type="match status" value="1"/>
</dbReference>
<dbReference type="PANTHER" id="PTHR40279:SF3">
    <property type="entry name" value="4-AMINOBENZOATE SYNTHASE"/>
    <property type="match status" value="1"/>
</dbReference>